<dbReference type="InterPro" id="IPR010192">
    <property type="entry name" value="MenE"/>
</dbReference>
<proteinExistence type="inferred from homology"/>
<feature type="domain" description="AMP-dependent synthetase/ligase" evidence="6">
    <location>
        <begin position="8"/>
        <end position="321"/>
    </location>
</feature>
<dbReference type="AlphaFoldDB" id="A0A0F4NKV5"/>
<dbReference type="Proteomes" id="UP000033673">
    <property type="component" value="Unassembled WGS sequence"/>
</dbReference>
<protein>
    <submittedName>
        <fullName evidence="7">O-succinylbenzoic acid--CoA ligase</fullName>
    </submittedName>
</protein>
<dbReference type="InterPro" id="IPR045851">
    <property type="entry name" value="AMP-bd_C_sf"/>
</dbReference>
<dbReference type="RefSeq" id="WP_045955249.1">
    <property type="nucleotide sequence ID" value="NZ_JXXV01000015.1"/>
</dbReference>
<dbReference type="InterPro" id="IPR042099">
    <property type="entry name" value="ANL_N_sf"/>
</dbReference>
<dbReference type="NCBIfam" id="TIGR01923">
    <property type="entry name" value="menE"/>
    <property type="match status" value="1"/>
</dbReference>
<gene>
    <name evidence="7" type="ORF">TW81_08325</name>
</gene>
<dbReference type="PANTHER" id="PTHR43201">
    <property type="entry name" value="ACYL-COA SYNTHETASE"/>
    <property type="match status" value="1"/>
</dbReference>
<dbReference type="PANTHER" id="PTHR43201:SF5">
    <property type="entry name" value="MEDIUM-CHAIN ACYL-COA LIGASE ACSF2, MITOCHONDRIAL"/>
    <property type="match status" value="1"/>
</dbReference>
<dbReference type="PROSITE" id="PS00455">
    <property type="entry name" value="AMP_BINDING"/>
    <property type="match status" value="1"/>
</dbReference>
<reference evidence="7 8" key="1">
    <citation type="journal article" date="2015" name="BMC Genomics">
        <title>Genome mining reveals unlocked bioactive potential of marine Gram-negative bacteria.</title>
        <authorList>
            <person name="Machado H."/>
            <person name="Sonnenschein E.C."/>
            <person name="Melchiorsen J."/>
            <person name="Gram L."/>
        </authorList>
    </citation>
    <scope>NUCLEOTIDE SEQUENCE [LARGE SCALE GENOMIC DNA]</scope>
    <source>
        <strain evidence="7 8">S2757</strain>
    </source>
</reference>
<evidence type="ECO:0000313" key="8">
    <source>
        <dbReference type="Proteomes" id="UP000033673"/>
    </source>
</evidence>
<dbReference type="GO" id="GO:0031956">
    <property type="term" value="F:medium-chain fatty acid-CoA ligase activity"/>
    <property type="evidence" value="ECO:0007669"/>
    <property type="project" value="TreeGrafter"/>
</dbReference>
<name>A0A0F4NKV5_9VIBR</name>
<keyword evidence="2" id="KW-0474">Menaquinone biosynthesis</keyword>
<dbReference type="Gene3D" id="3.30.300.30">
    <property type="match status" value="1"/>
</dbReference>
<evidence type="ECO:0000256" key="2">
    <source>
        <dbReference type="ARBA" id="ARBA00022428"/>
    </source>
</evidence>
<evidence type="ECO:0000259" key="6">
    <source>
        <dbReference type="Pfam" id="PF00501"/>
    </source>
</evidence>
<keyword evidence="8" id="KW-1185">Reference proteome</keyword>
<dbReference type="GO" id="GO:0008756">
    <property type="term" value="F:o-succinylbenzoate-CoA ligase activity"/>
    <property type="evidence" value="ECO:0007669"/>
    <property type="project" value="InterPro"/>
</dbReference>
<comment type="similarity">
    <text evidence="1">Belongs to the ATP-dependent AMP-binding enzyme family.</text>
</comment>
<dbReference type="NCBIfam" id="NF006539">
    <property type="entry name" value="PRK09029.1"/>
    <property type="match status" value="1"/>
</dbReference>
<dbReference type="SUPFAM" id="SSF56801">
    <property type="entry name" value="Acetyl-CoA synthetase-like"/>
    <property type="match status" value="1"/>
</dbReference>
<evidence type="ECO:0000256" key="4">
    <source>
        <dbReference type="ARBA" id="ARBA00022741"/>
    </source>
</evidence>
<evidence type="ECO:0000313" key="7">
    <source>
        <dbReference type="EMBL" id="KJY83493.1"/>
    </source>
</evidence>
<comment type="caution">
    <text evidence="7">The sequence shown here is derived from an EMBL/GenBank/DDBJ whole genome shotgun (WGS) entry which is preliminary data.</text>
</comment>
<sequence>MSGLSILRQWAQSSPSFYALHTPTNSYTWSQLEQLVGRVAHSLAEQGIRNGSLLTCVGKNSPEKVLIFLACRELGAICAITMPQTEVEFKQKLTTLYSHPNEAKVWLSDGTEHLSHYQNIDFNLSDSTFKPELGCYQHDALATIVFTSGSTGKPKAVAHTSRQHFASAEGLLERFQFKPGDTWLLSLPLYHVSGLAILFRWLFSGATLKVGLGDLADDIQGVTHASLVATQLKRLVDGQVNLSLTHVLLGGSHVALELSQQAEALGIETWLGYGMTEAASTVTAKRIDGQYSAGELLPKRELRLEGQSIYIAGETLAAGYFEQGKLLPLTEQGWFETKDLGEMVGRELKILGRSDNLFISGGENIHCEEIEQVLNAMPFIEQSIVVPIEDSEFGYRPVAVLVCDGAIDEQKIAQGLTHILTKMKWPIAYYSMPPELLQGGIKVSRQKVKKWLESQLS</sequence>
<evidence type="ECO:0000256" key="5">
    <source>
        <dbReference type="ARBA" id="ARBA00022840"/>
    </source>
</evidence>
<keyword evidence="3 7" id="KW-0436">Ligase</keyword>
<dbReference type="GO" id="GO:0005524">
    <property type="term" value="F:ATP binding"/>
    <property type="evidence" value="ECO:0007669"/>
    <property type="project" value="UniProtKB-KW"/>
</dbReference>
<organism evidence="7 8">
    <name type="scientific">Vibrio galatheae</name>
    <dbReference type="NCBI Taxonomy" id="579748"/>
    <lineage>
        <taxon>Bacteria</taxon>
        <taxon>Pseudomonadati</taxon>
        <taxon>Pseudomonadota</taxon>
        <taxon>Gammaproteobacteria</taxon>
        <taxon>Vibrionales</taxon>
        <taxon>Vibrionaceae</taxon>
        <taxon>Vibrio</taxon>
    </lineage>
</organism>
<dbReference type="EMBL" id="JXXV01000015">
    <property type="protein sequence ID" value="KJY83493.1"/>
    <property type="molecule type" value="Genomic_DNA"/>
</dbReference>
<evidence type="ECO:0000256" key="1">
    <source>
        <dbReference type="ARBA" id="ARBA00006432"/>
    </source>
</evidence>
<dbReference type="GO" id="GO:0009234">
    <property type="term" value="P:menaquinone biosynthetic process"/>
    <property type="evidence" value="ECO:0007669"/>
    <property type="project" value="UniProtKB-KW"/>
</dbReference>
<dbReference type="InterPro" id="IPR000873">
    <property type="entry name" value="AMP-dep_synth/lig_dom"/>
</dbReference>
<dbReference type="OrthoDB" id="9803968at2"/>
<accession>A0A0F4NKV5</accession>
<dbReference type="CDD" id="cd17630">
    <property type="entry name" value="OSB_MenE-like"/>
    <property type="match status" value="1"/>
</dbReference>
<evidence type="ECO:0000256" key="3">
    <source>
        <dbReference type="ARBA" id="ARBA00022598"/>
    </source>
</evidence>
<dbReference type="Pfam" id="PF00501">
    <property type="entry name" value="AMP-binding"/>
    <property type="match status" value="1"/>
</dbReference>
<dbReference type="Gene3D" id="3.40.50.980">
    <property type="match status" value="1"/>
</dbReference>
<dbReference type="GO" id="GO:0006631">
    <property type="term" value="P:fatty acid metabolic process"/>
    <property type="evidence" value="ECO:0007669"/>
    <property type="project" value="TreeGrafter"/>
</dbReference>
<dbReference type="Gene3D" id="3.40.50.12780">
    <property type="entry name" value="N-terminal domain of ligase-like"/>
    <property type="match status" value="1"/>
</dbReference>
<dbReference type="STRING" id="579748.TW81_08325"/>
<keyword evidence="4" id="KW-0547">Nucleotide-binding</keyword>
<dbReference type="InterPro" id="IPR020845">
    <property type="entry name" value="AMP-binding_CS"/>
</dbReference>
<keyword evidence="5" id="KW-0067">ATP-binding</keyword>
<dbReference type="PATRIC" id="fig|579748.3.peg.1712"/>